<keyword evidence="3" id="KW-1185">Reference proteome</keyword>
<organism evidence="2 3">
    <name type="scientific">Cotesia glomerata</name>
    <name type="common">Lepidopteran parasitic wasp</name>
    <name type="synonym">Apanteles glomeratus</name>
    <dbReference type="NCBI Taxonomy" id="32391"/>
    <lineage>
        <taxon>Eukaryota</taxon>
        <taxon>Metazoa</taxon>
        <taxon>Ecdysozoa</taxon>
        <taxon>Arthropoda</taxon>
        <taxon>Hexapoda</taxon>
        <taxon>Insecta</taxon>
        <taxon>Pterygota</taxon>
        <taxon>Neoptera</taxon>
        <taxon>Endopterygota</taxon>
        <taxon>Hymenoptera</taxon>
        <taxon>Apocrita</taxon>
        <taxon>Ichneumonoidea</taxon>
        <taxon>Braconidae</taxon>
        <taxon>Microgastrinae</taxon>
        <taxon>Cotesia</taxon>
    </lineage>
</organism>
<dbReference type="AlphaFoldDB" id="A0AAV7HVA9"/>
<protein>
    <submittedName>
        <fullName evidence="2">Uncharacterized protein</fullName>
    </submittedName>
</protein>
<name>A0AAV7HVA9_COTGL</name>
<evidence type="ECO:0000313" key="2">
    <source>
        <dbReference type="EMBL" id="KAH0535640.1"/>
    </source>
</evidence>
<feature type="region of interest" description="Disordered" evidence="1">
    <location>
        <begin position="46"/>
        <end position="96"/>
    </location>
</feature>
<evidence type="ECO:0000313" key="3">
    <source>
        <dbReference type="Proteomes" id="UP000826195"/>
    </source>
</evidence>
<comment type="caution">
    <text evidence="2">The sequence shown here is derived from an EMBL/GenBank/DDBJ whole genome shotgun (WGS) entry which is preliminary data.</text>
</comment>
<sequence>MMYHKPTVPRFRIAERICTNRPISRNISYEHESNCSFIISASNSSINRSGKSHVGSKGPSPHPSTPNRSGIQSPKPTLNGSNLISHNSSATSVYESRIQESHYDTVKPLKLILFFTSSSSQGQNTRVTDKYKAHYI</sequence>
<feature type="compositionally biased region" description="Polar residues" evidence="1">
    <location>
        <begin position="65"/>
        <end position="94"/>
    </location>
</feature>
<dbReference type="Proteomes" id="UP000826195">
    <property type="component" value="Unassembled WGS sequence"/>
</dbReference>
<accession>A0AAV7HVA9</accession>
<gene>
    <name evidence="2" type="ORF">KQX54_017876</name>
</gene>
<dbReference type="EMBL" id="JAHXZJ010002982">
    <property type="protein sequence ID" value="KAH0535640.1"/>
    <property type="molecule type" value="Genomic_DNA"/>
</dbReference>
<proteinExistence type="predicted"/>
<reference evidence="2 3" key="1">
    <citation type="journal article" date="2021" name="J. Hered.">
        <title>A chromosome-level genome assembly of the parasitoid wasp, Cotesia glomerata (Hymenoptera: Braconidae).</title>
        <authorList>
            <person name="Pinto B.J."/>
            <person name="Weis J.J."/>
            <person name="Gamble T."/>
            <person name="Ode P.J."/>
            <person name="Paul R."/>
            <person name="Zaspel J.M."/>
        </authorList>
    </citation>
    <scope>NUCLEOTIDE SEQUENCE [LARGE SCALE GENOMIC DNA]</scope>
    <source>
        <strain evidence="2">CgM1</strain>
    </source>
</reference>
<evidence type="ECO:0000256" key="1">
    <source>
        <dbReference type="SAM" id="MobiDB-lite"/>
    </source>
</evidence>